<accession>A0A3M8CPE8</accession>
<proteinExistence type="predicted"/>
<name>A0A3M8CPE8_9BACL</name>
<keyword evidence="1" id="KW-0472">Membrane</keyword>
<sequence length="307" mass="34817">MDHKMRYAMEALRAVEETVQLSPDLRERILLSVKQESQSRSPMRQAGRTKWLLVATLVFIFASGFASITWYKIQNQQGETVMEYQAAPPLSKERLAELQAAQAKLDEVRSKLAPGTAAAVYQKNEAGQGEVSYIAKPYMLNELVELNTHLKNILDYPAEIATAYKFKEGMVSYDYQKDEALEENLKRKADETNQALMVEPVTVLPTVYHASAAYEDAAGNQLRVNMLKQFWVGNSMMTVPGANQIVEEVSIGGSEGLYIEREDPYGKMRREVRWMDQDWSLSINSTDSSMTKEKLLEIANDILERRS</sequence>
<dbReference type="AlphaFoldDB" id="A0A3M8CPE8"/>
<evidence type="ECO:0000313" key="3">
    <source>
        <dbReference type="Proteomes" id="UP000281915"/>
    </source>
</evidence>
<comment type="caution">
    <text evidence="2">The sequence shown here is derived from an EMBL/GenBank/DDBJ whole genome shotgun (WGS) entry which is preliminary data.</text>
</comment>
<dbReference type="RefSeq" id="WP_023558165.1">
    <property type="nucleotide sequence ID" value="NZ_JBCNED010000023.1"/>
</dbReference>
<reference evidence="2 3" key="1">
    <citation type="submission" date="2018-10" db="EMBL/GenBank/DDBJ databases">
        <title>Phylogenomics of Brevibacillus.</title>
        <authorList>
            <person name="Dunlap C."/>
        </authorList>
    </citation>
    <scope>NUCLEOTIDE SEQUENCE [LARGE SCALE GENOMIC DNA]</scope>
    <source>
        <strain evidence="2 3">JCM 15085</strain>
    </source>
</reference>
<keyword evidence="1" id="KW-0812">Transmembrane</keyword>
<keyword evidence="1" id="KW-1133">Transmembrane helix</keyword>
<dbReference type="Proteomes" id="UP000281915">
    <property type="component" value="Unassembled WGS sequence"/>
</dbReference>
<evidence type="ECO:0000256" key="1">
    <source>
        <dbReference type="SAM" id="Phobius"/>
    </source>
</evidence>
<feature type="transmembrane region" description="Helical" evidence="1">
    <location>
        <begin position="51"/>
        <end position="71"/>
    </location>
</feature>
<protein>
    <recommendedName>
        <fullName evidence="4">DUF4367 domain-containing protein</fullName>
    </recommendedName>
</protein>
<dbReference type="EMBL" id="RHHT01000029">
    <property type="protein sequence ID" value="RNB77640.1"/>
    <property type="molecule type" value="Genomic_DNA"/>
</dbReference>
<evidence type="ECO:0008006" key="4">
    <source>
        <dbReference type="Google" id="ProtNLM"/>
    </source>
</evidence>
<evidence type="ECO:0000313" key="2">
    <source>
        <dbReference type="EMBL" id="RNB77640.1"/>
    </source>
</evidence>
<organism evidence="2 3">
    <name type="scientific">Brevibacillus panacihumi</name>
    <dbReference type="NCBI Taxonomy" id="497735"/>
    <lineage>
        <taxon>Bacteria</taxon>
        <taxon>Bacillati</taxon>
        <taxon>Bacillota</taxon>
        <taxon>Bacilli</taxon>
        <taxon>Bacillales</taxon>
        <taxon>Paenibacillaceae</taxon>
        <taxon>Brevibacillus</taxon>
    </lineage>
</organism>
<gene>
    <name evidence="2" type="ORF">EDM58_14265</name>
</gene>